<evidence type="ECO:0000256" key="1">
    <source>
        <dbReference type="SAM" id="MobiDB-lite"/>
    </source>
</evidence>
<accession>A0A392PKR7</accession>
<dbReference type="AlphaFoldDB" id="A0A392PKR7"/>
<evidence type="ECO:0000313" key="2">
    <source>
        <dbReference type="EMBL" id="MCI12372.1"/>
    </source>
</evidence>
<sequence>MSKRKKQDLGQERRKSSRKRRAKGSLNSSKTK</sequence>
<proteinExistence type="predicted"/>
<protein>
    <submittedName>
        <fullName evidence="2">Uncharacterized protein</fullName>
    </submittedName>
</protein>
<evidence type="ECO:0000313" key="3">
    <source>
        <dbReference type="Proteomes" id="UP000265520"/>
    </source>
</evidence>
<dbReference type="EMBL" id="LXQA010083908">
    <property type="protein sequence ID" value="MCI12372.1"/>
    <property type="molecule type" value="Genomic_DNA"/>
</dbReference>
<reference evidence="2 3" key="1">
    <citation type="journal article" date="2018" name="Front. Plant Sci.">
        <title>Red Clover (Trifolium pratense) and Zigzag Clover (T. medium) - A Picture of Genomic Similarities and Differences.</title>
        <authorList>
            <person name="Dluhosova J."/>
            <person name="Istvanek J."/>
            <person name="Nedelnik J."/>
            <person name="Repkova J."/>
        </authorList>
    </citation>
    <scope>NUCLEOTIDE SEQUENCE [LARGE SCALE GENOMIC DNA]</scope>
    <source>
        <strain evidence="3">cv. 10/8</strain>
        <tissue evidence="2">Leaf</tissue>
    </source>
</reference>
<comment type="caution">
    <text evidence="2">The sequence shown here is derived from an EMBL/GenBank/DDBJ whole genome shotgun (WGS) entry which is preliminary data.</text>
</comment>
<organism evidence="2 3">
    <name type="scientific">Trifolium medium</name>
    <dbReference type="NCBI Taxonomy" id="97028"/>
    <lineage>
        <taxon>Eukaryota</taxon>
        <taxon>Viridiplantae</taxon>
        <taxon>Streptophyta</taxon>
        <taxon>Embryophyta</taxon>
        <taxon>Tracheophyta</taxon>
        <taxon>Spermatophyta</taxon>
        <taxon>Magnoliopsida</taxon>
        <taxon>eudicotyledons</taxon>
        <taxon>Gunneridae</taxon>
        <taxon>Pentapetalae</taxon>
        <taxon>rosids</taxon>
        <taxon>fabids</taxon>
        <taxon>Fabales</taxon>
        <taxon>Fabaceae</taxon>
        <taxon>Papilionoideae</taxon>
        <taxon>50 kb inversion clade</taxon>
        <taxon>NPAAA clade</taxon>
        <taxon>Hologalegina</taxon>
        <taxon>IRL clade</taxon>
        <taxon>Trifolieae</taxon>
        <taxon>Trifolium</taxon>
    </lineage>
</organism>
<name>A0A392PKR7_9FABA</name>
<keyword evidence="3" id="KW-1185">Reference proteome</keyword>
<feature type="non-terminal residue" evidence="2">
    <location>
        <position position="32"/>
    </location>
</feature>
<feature type="region of interest" description="Disordered" evidence="1">
    <location>
        <begin position="1"/>
        <end position="32"/>
    </location>
</feature>
<dbReference type="Proteomes" id="UP000265520">
    <property type="component" value="Unassembled WGS sequence"/>
</dbReference>